<dbReference type="AlphaFoldDB" id="A1ZUF7"/>
<dbReference type="EMBL" id="AAWS01000040">
    <property type="protein sequence ID" value="EAY25976.1"/>
    <property type="molecule type" value="Genomic_DNA"/>
</dbReference>
<accession>A1ZUF7</accession>
<protein>
    <submittedName>
        <fullName evidence="1">Uncharacterized protein</fullName>
    </submittedName>
</protein>
<keyword evidence="2" id="KW-1185">Reference proteome</keyword>
<evidence type="ECO:0000313" key="2">
    <source>
        <dbReference type="Proteomes" id="UP000004095"/>
    </source>
</evidence>
<name>A1ZUF7_MICM2</name>
<dbReference type="Proteomes" id="UP000004095">
    <property type="component" value="Unassembled WGS sequence"/>
</dbReference>
<sequence>MLYWYNNDQGLASSAYTSLLLKNTLKVINMLKIKYFCNSQRK</sequence>
<proteinExistence type="predicted"/>
<reference evidence="1 2" key="1">
    <citation type="submission" date="2007-01" db="EMBL/GenBank/DDBJ databases">
        <authorList>
            <person name="Haygood M."/>
            <person name="Podell S."/>
            <person name="Anderson C."/>
            <person name="Hopkinson B."/>
            <person name="Roe K."/>
            <person name="Barbeau K."/>
            <person name="Gaasterland T."/>
            <person name="Ferriera S."/>
            <person name="Johnson J."/>
            <person name="Kravitz S."/>
            <person name="Beeson K."/>
            <person name="Sutton G."/>
            <person name="Rogers Y.-H."/>
            <person name="Friedman R."/>
            <person name="Frazier M."/>
            <person name="Venter J.C."/>
        </authorList>
    </citation>
    <scope>NUCLEOTIDE SEQUENCE [LARGE SCALE GENOMIC DNA]</scope>
    <source>
        <strain evidence="1 2">ATCC 23134</strain>
    </source>
</reference>
<gene>
    <name evidence="1" type="ORF">M23134_07125</name>
</gene>
<organism evidence="1 2">
    <name type="scientific">Microscilla marina ATCC 23134</name>
    <dbReference type="NCBI Taxonomy" id="313606"/>
    <lineage>
        <taxon>Bacteria</taxon>
        <taxon>Pseudomonadati</taxon>
        <taxon>Bacteroidota</taxon>
        <taxon>Cytophagia</taxon>
        <taxon>Cytophagales</taxon>
        <taxon>Microscillaceae</taxon>
        <taxon>Microscilla</taxon>
    </lineage>
</organism>
<evidence type="ECO:0000313" key="1">
    <source>
        <dbReference type="EMBL" id="EAY25976.1"/>
    </source>
</evidence>
<comment type="caution">
    <text evidence="1">The sequence shown here is derived from an EMBL/GenBank/DDBJ whole genome shotgun (WGS) entry which is preliminary data.</text>
</comment>